<dbReference type="InterPro" id="IPR023404">
    <property type="entry name" value="rSAM_horseshoe"/>
</dbReference>
<dbReference type="SFLD" id="SFLDG01082">
    <property type="entry name" value="B12-binding_domain_containing"/>
    <property type="match status" value="1"/>
</dbReference>
<dbReference type="SUPFAM" id="SSF102114">
    <property type="entry name" value="Radical SAM enzymes"/>
    <property type="match status" value="1"/>
</dbReference>
<evidence type="ECO:0000259" key="7">
    <source>
        <dbReference type="PROSITE" id="PS51918"/>
    </source>
</evidence>
<accession>A0A2G6KKS2</accession>
<gene>
    <name evidence="8" type="ORF">CSA56_00795</name>
</gene>
<keyword evidence="2" id="KW-0004">4Fe-4S</keyword>
<name>A0A2G6KKS2_9BACT</name>
<keyword evidence="5" id="KW-0408">Iron</keyword>
<dbReference type="AlphaFoldDB" id="A0A2G6KKS2"/>
<dbReference type="GO" id="GO:0005737">
    <property type="term" value="C:cytoplasm"/>
    <property type="evidence" value="ECO:0007669"/>
    <property type="project" value="TreeGrafter"/>
</dbReference>
<dbReference type="Gene3D" id="3.80.30.20">
    <property type="entry name" value="tm_1862 like domain"/>
    <property type="match status" value="1"/>
</dbReference>
<dbReference type="InterPro" id="IPR006638">
    <property type="entry name" value="Elp3/MiaA/NifB-like_rSAM"/>
</dbReference>
<dbReference type="PANTHER" id="PTHR11135:SF0">
    <property type="entry name" value="ELONGATOR COMPLEX PROTEIN 3"/>
    <property type="match status" value="1"/>
</dbReference>
<comment type="caution">
    <text evidence="8">The sequence shown here is derived from an EMBL/GenBank/DDBJ whole genome shotgun (WGS) entry which is preliminary data.</text>
</comment>
<reference evidence="8 9" key="1">
    <citation type="submission" date="2017-10" db="EMBL/GenBank/DDBJ databases">
        <title>Novel microbial diversity and functional potential in the marine mammal oral microbiome.</title>
        <authorList>
            <person name="Dudek N.K."/>
            <person name="Sun C.L."/>
            <person name="Burstein D."/>
            <person name="Kantor R.S."/>
            <person name="Aliaga Goltsman D.S."/>
            <person name="Bik E.M."/>
            <person name="Thomas B.C."/>
            <person name="Banfield J.F."/>
            <person name="Relman D.A."/>
        </authorList>
    </citation>
    <scope>NUCLEOTIDE SEQUENCE [LARGE SCALE GENOMIC DNA]</scope>
    <source>
        <strain evidence="8">DOLJORAL78_47_16</strain>
    </source>
</reference>
<keyword evidence="6" id="KW-0411">Iron-sulfur</keyword>
<dbReference type="PANTHER" id="PTHR11135">
    <property type="entry name" value="HISTONE ACETYLTRANSFERASE-RELATED"/>
    <property type="match status" value="1"/>
</dbReference>
<dbReference type="EMBL" id="PDSK01000021">
    <property type="protein sequence ID" value="PIE36257.1"/>
    <property type="molecule type" value="Genomic_DNA"/>
</dbReference>
<evidence type="ECO:0000313" key="8">
    <source>
        <dbReference type="EMBL" id="PIE36257.1"/>
    </source>
</evidence>
<dbReference type="PROSITE" id="PS51918">
    <property type="entry name" value="RADICAL_SAM"/>
    <property type="match status" value="1"/>
</dbReference>
<dbReference type="InterPro" id="IPR007197">
    <property type="entry name" value="rSAM"/>
</dbReference>
<evidence type="ECO:0000256" key="6">
    <source>
        <dbReference type="ARBA" id="ARBA00023014"/>
    </source>
</evidence>
<dbReference type="InterPro" id="IPR032432">
    <property type="entry name" value="Radical_SAM_C"/>
</dbReference>
<dbReference type="Pfam" id="PF04055">
    <property type="entry name" value="Radical_SAM"/>
    <property type="match status" value="1"/>
</dbReference>
<sequence length="336" mass="37861">MHKIIAIFLPHQGCPRRCVFCHQPHITGIALSTEVTPEDIRQQIEQALHEPKSLRQGATFEVAFYGGTFTGLPFDVQECFLATVQPYIEQGDITGIRISTHPCLFDDRIFSLLESYTISLIELGIQSFDDDVLDQANRGYTARQATMIVHNLQARKIDVGIHLMIGLPGDSSEKSLESARKSITLRPASVRLHPTLVIQGTRLEQLFQKGKYTPLSLDEAITTCKEMLQLFRAARIPVIRIGLQPTNSMEQHIVAGPHHPAIRQLVESAIFYDEMSSLCRKNPPENGVVTFSVSPRDVSMARGQKNSNLTKLRDTFHLEEIRILTDEALERQQIRQ</sequence>
<dbReference type="Pfam" id="PF16199">
    <property type="entry name" value="Radical_SAM_C"/>
    <property type="match status" value="1"/>
</dbReference>
<evidence type="ECO:0000256" key="4">
    <source>
        <dbReference type="ARBA" id="ARBA00022723"/>
    </source>
</evidence>
<dbReference type="InterPro" id="IPR058240">
    <property type="entry name" value="rSAM_sf"/>
</dbReference>
<dbReference type="SFLD" id="SFLDS00029">
    <property type="entry name" value="Radical_SAM"/>
    <property type="match status" value="1"/>
</dbReference>
<dbReference type="GO" id="GO:0046872">
    <property type="term" value="F:metal ion binding"/>
    <property type="evidence" value="ECO:0007669"/>
    <property type="project" value="UniProtKB-KW"/>
</dbReference>
<organism evidence="8 9">
    <name type="scientific">candidate division KSB3 bacterium</name>
    <dbReference type="NCBI Taxonomy" id="2044937"/>
    <lineage>
        <taxon>Bacteria</taxon>
        <taxon>candidate division KSB3</taxon>
    </lineage>
</organism>
<dbReference type="SMART" id="SM00729">
    <property type="entry name" value="Elp3"/>
    <property type="match status" value="1"/>
</dbReference>
<feature type="domain" description="Radical SAM core" evidence="7">
    <location>
        <begin position="1"/>
        <end position="237"/>
    </location>
</feature>
<dbReference type="InterPro" id="IPR039661">
    <property type="entry name" value="ELP3"/>
</dbReference>
<dbReference type="CDD" id="cd01335">
    <property type="entry name" value="Radical_SAM"/>
    <property type="match status" value="1"/>
</dbReference>
<evidence type="ECO:0000256" key="1">
    <source>
        <dbReference type="ARBA" id="ARBA00001966"/>
    </source>
</evidence>
<dbReference type="GO" id="GO:0051539">
    <property type="term" value="F:4 iron, 4 sulfur cluster binding"/>
    <property type="evidence" value="ECO:0007669"/>
    <property type="project" value="UniProtKB-KW"/>
</dbReference>
<dbReference type="SFLD" id="SFLDG01086">
    <property type="entry name" value="elongater_protein-like"/>
    <property type="match status" value="1"/>
</dbReference>
<evidence type="ECO:0000256" key="3">
    <source>
        <dbReference type="ARBA" id="ARBA00022691"/>
    </source>
</evidence>
<comment type="cofactor">
    <cofactor evidence="1">
        <name>[4Fe-4S] cluster</name>
        <dbReference type="ChEBI" id="CHEBI:49883"/>
    </cofactor>
</comment>
<evidence type="ECO:0000256" key="5">
    <source>
        <dbReference type="ARBA" id="ARBA00023004"/>
    </source>
</evidence>
<evidence type="ECO:0000256" key="2">
    <source>
        <dbReference type="ARBA" id="ARBA00022485"/>
    </source>
</evidence>
<keyword evidence="4" id="KW-0479">Metal-binding</keyword>
<dbReference type="GO" id="GO:0003824">
    <property type="term" value="F:catalytic activity"/>
    <property type="evidence" value="ECO:0007669"/>
    <property type="project" value="InterPro"/>
</dbReference>
<dbReference type="GO" id="GO:0002926">
    <property type="term" value="P:tRNA wobble base 5-methoxycarbonylmethyl-2-thiouridinylation"/>
    <property type="evidence" value="ECO:0007669"/>
    <property type="project" value="TreeGrafter"/>
</dbReference>
<dbReference type="Proteomes" id="UP000230821">
    <property type="component" value="Unassembled WGS sequence"/>
</dbReference>
<keyword evidence="3" id="KW-0949">S-adenosyl-L-methionine</keyword>
<protein>
    <submittedName>
        <fullName evidence="8">Radical SAM protein</fullName>
    </submittedName>
</protein>
<evidence type="ECO:0000313" key="9">
    <source>
        <dbReference type="Proteomes" id="UP000230821"/>
    </source>
</evidence>
<proteinExistence type="predicted"/>